<dbReference type="PANTHER" id="PTHR36855">
    <property type="entry name" value="CHROMOSOME 10, WHOLE GENOME SHOTGUN SEQUENCE"/>
    <property type="match status" value="1"/>
</dbReference>
<sequence length="252" mass="27563">MDQQQQASSSLTGAERIRALKDDNAVFTAFDTYPWKKDKNFMVQSPAAGAFLLFTNIVQSGLYAILGEPGQQNPQASLADMAIHARIFYYAQRIGVNIDFGAYKTWLDTDTNHQAPDVLPEEYHQRDEAKATSAPALDWQKAAPKSDLYIDRKAAAAAQSGSQDQPNYPMGFAEMIKLIQEGKPVPGIRQIPNTVVRNPAVKPVGAMAAPRKPWEKHVAADAQTLPDLPRALDTEFPPLHDDVAVSTSSGTT</sequence>
<dbReference type="EMBL" id="CP151263">
    <property type="protein sequence ID" value="WZH46329.1"/>
    <property type="molecule type" value="Genomic_DNA"/>
</dbReference>
<dbReference type="InterPro" id="IPR040554">
    <property type="entry name" value="KPWE_PEX14_dom"/>
</dbReference>
<gene>
    <name evidence="4" type="ORF">QYS62_007403</name>
</gene>
<dbReference type="Pfam" id="PF17733">
    <property type="entry name" value="KPWE_dom"/>
    <property type="match status" value="1"/>
</dbReference>
<dbReference type="PANTHER" id="PTHR36855:SF1">
    <property type="entry name" value="PEROXISOME MEMBRANE ANCHOR PROTEIN PEX14P N-TERMINAL DOMAIN-CONTAINING PROTEIN"/>
    <property type="match status" value="1"/>
</dbReference>
<dbReference type="Proteomes" id="UP001489902">
    <property type="component" value="Chromosome 4"/>
</dbReference>
<feature type="region of interest" description="Disordered" evidence="1">
    <location>
        <begin position="225"/>
        <end position="252"/>
    </location>
</feature>
<feature type="domain" description="PEX14-like helix-turn-helix" evidence="3">
    <location>
        <begin position="59"/>
        <end position="109"/>
    </location>
</feature>
<evidence type="ECO:0000259" key="3">
    <source>
        <dbReference type="Pfam" id="PF25871"/>
    </source>
</evidence>
<dbReference type="Pfam" id="PF25871">
    <property type="entry name" value="HTH_76"/>
    <property type="match status" value="1"/>
</dbReference>
<feature type="domain" description="Peroxisomal membrane protein PEX14-like KPWE" evidence="2">
    <location>
        <begin position="168"/>
        <end position="216"/>
    </location>
</feature>
<accession>A0ABZ2X066</accession>
<keyword evidence="5" id="KW-1185">Reference proteome</keyword>
<evidence type="ECO:0000259" key="2">
    <source>
        <dbReference type="Pfam" id="PF17733"/>
    </source>
</evidence>
<evidence type="ECO:0000256" key="1">
    <source>
        <dbReference type="SAM" id="MobiDB-lite"/>
    </source>
</evidence>
<dbReference type="InterPro" id="IPR058841">
    <property type="entry name" value="HTH_76"/>
</dbReference>
<name>A0ABZ2X066_9HYPO</name>
<evidence type="ECO:0000313" key="4">
    <source>
        <dbReference type="EMBL" id="WZH46329.1"/>
    </source>
</evidence>
<organism evidence="4 5">
    <name type="scientific">Fusarium acuminatum</name>
    <dbReference type="NCBI Taxonomy" id="5515"/>
    <lineage>
        <taxon>Eukaryota</taxon>
        <taxon>Fungi</taxon>
        <taxon>Dikarya</taxon>
        <taxon>Ascomycota</taxon>
        <taxon>Pezizomycotina</taxon>
        <taxon>Sordariomycetes</taxon>
        <taxon>Hypocreomycetidae</taxon>
        <taxon>Hypocreales</taxon>
        <taxon>Nectriaceae</taxon>
        <taxon>Fusarium</taxon>
        <taxon>Fusarium tricinctum species complex</taxon>
    </lineage>
</organism>
<feature type="compositionally biased region" description="Basic and acidic residues" evidence="1">
    <location>
        <begin position="230"/>
        <end position="243"/>
    </location>
</feature>
<protein>
    <submittedName>
        <fullName evidence="4">Uncharacterized protein</fullName>
    </submittedName>
</protein>
<reference evidence="4 5" key="1">
    <citation type="submission" date="2024-04" db="EMBL/GenBank/DDBJ databases">
        <title>Complete genome sequence of Fusarium acuminatum.</title>
        <authorList>
            <person name="Lan B."/>
        </authorList>
    </citation>
    <scope>NUCLEOTIDE SEQUENCE [LARGE SCALE GENOMIC DNA]</scope>
    <source>
        <strain evidence="4">1A</strain>
    </source>
</reference>
<proteinExistence type="predicted"/>
<evidence type="ECO:0000313" key="5">
    <source>
        <dbReference type="Proteomes" id="UP001489902"/>
    </source>
</evidence>